<gene>
    <name evidence="3" type="ORF">AAE3_LOCUS9617</name>
</gene>
<feature type="region of interest" description="Disordered" evidence="1">
    <location>
        <begin position="625"/>
        <end position="650"/>
    </location>
</feature>
<dbReference type="Gene3D" id="1.10.510.10">
    <property type="entry name" value="Transferase(Phosphotransferase) domain 1"/>
    <property type="match status" value="1"/>
</dbReference>
<keyword evidence="4" id="KW-1185">Reference proteome</keyword>
<dbReference type="OrthoDB" id="5584477at2759"/>
<dbReference type="EMBL" id="CACVBS010000059">
    <property type="protein sequence ID" value="CAA7267326.1"/>
    <property type="molecule type" value="Genomic_DNA"/>
</dbReference>
<protein>
    <recommendedName>
        <fullName evidence="2">Fungal-type protein kinase domain-containing protein</fullName>
    </recommendedName>
</protein>
<feature type="domain" description="Fungal-type protein kinase" evidence="2">
    <location>
        <begin position="328"/>
        <end position="472"/>
    </location>
</feature>
<reference evidence="3 4" key="1">
    <citation type="submission" date="2020-01" db="EMBL/GenBank/DDBJ databases">
        <authorList>
            <person name="Gupta K D."/>
        </authorList>
    </citation>
    <scope>NUCLEOTIDE SEQUENCE [LARGE SCALE GENOMIC DNA]</scope>
</reference>
<proteinExistence type="predicted"/>
<organism evidence="3 4">
    <name type="scientific">Cyclocybe aegerita</name>
    <name type="common">Black poplar mushroom</name>
    <name type="synonym">Agrocybe aegerita</name>
    <dbReference type="NCBI Taxonomy" id="1973307"/>
    <lineage>
        <taxon>Eukaryota</taxon>
        <taxon>Fungi</taxon>
        <taxon>Dikarya</taxon>
        <taxon>Basidiomycota</taxon>
        <taxon>Agaricomycotina</taxon>
        <taxon>Agaricomycetes</taxon>
        <taxon>Agaricomycetidae</taxon>
        <taxon>Agaricales</taxon>
        <taxon>Agaricineae</taxon>
        <taxon>Bolbitiaceae</taxon>
        <taxon>Cyclocybe</taxon>
    </lineage>
</organism>
<dbReference type="AlphaFoldDB" id="A0A8S0WW95"/>
<dbReference type="GO" id="GO:0004672">
    <property type="term" value="F:protein kinase activity"/>
    <property type="evidence" value="ECO:0007669"/>
    <property type="project" value="InterPro"/>
</dbReference>
<dbReference type="InterPro" id="IPR040976">
    <property type="entry name" value="Pkinase_fungal"/>
</dbReference>
<dbReference type="InterPro" id="IPR011009">
    <property type="entry name" value="Kinase-like_dom_sf"/>
</dbReference>
<dbReference type="SUPFAM" id="SSF56112">
    <property type="entry name" value="Protein kinase-like (PK-like)"/>
    <property type="match status" value="1"/>
</dbReference>
<evidence type="ECO:0000256" key="1">
    <source>
        <dbReference type="SAM" id="MobiDB-lite"/>
    </source>
</evidence>
<dbReference type="PANTHER" id="PTHR38248:SF2">
    <property type="entry name" value="FUNK1 11"/>
    <property type="match status" value="1"/>
</dbReference>
<dbReference type="InterPro" id="IPR008266">
    <property type="entry name" value="Tyr_kinase_AS"/>
</dbReference>
<dbReference type="Pfam" id="PF17667">
    <property type="entry name" value="Pkinase_fungal"/>
    <property type="match status" value="2"/>
</dbReference>
<evidence type="ECO:0000313" key="4">
    <source>
        <dbReference type="Proteomes" id="UP000467700"/>
    </source>
</evidence>
<feature type="domain" description="Fungal-type protein kinase" evidence="2">
    <location>
        <begin position="182"/>
        <end position="290"/>
    </location>
</feature>
<evidence type="ECO:0000259" key="2">
    <source>
        <dbReference type="Pfam" id="PF17667"/>
    </source>
</evidence>
<dbReference type="PROSITE" id="PS00109">
    <property type="entry name" value="PROTEIN_KINASE_TYR"/>
    <property type="match status" value="1"/>
</dbReference>
<accession>A0A8S0WW95</accession>
<comment type="caution">
    <text evidence="3">The sequence shown here is derived from an EMBL/GenBank/DDBJ whole genome shotgun (WGS) entry which is preliminary data.</text>
</comment>
<dbReference type="Proteomes" id="UP000467700">
    <property type="component" value="Unassembled WGS sequence"/>
</dbReference>
<dbReference type="PANTHER" id="PTHR38248">
    <property type="entry name" value="FUNK1 6"/>
    <property type="match status" value="1"/>
</dbReference>
<sequence length="668" mass="76534">MENDTATRAKDTLQSLWRDVFCTGFSSKAPYQSFVERFGRHLPSQDQISAFLTEGELYAEDEEQWSTIPKDMSHSDLVLELQQILQGVMDDFEYGSRAIHALIRDELLVPIHRPDKESDNIWEIEVVPDLIITGEGSAYRSTLRDEGNDPNSWDKYMPQTSSVIMVRTCDEVEDPEGSLKIELEAAFYAQQCFKNQGNRLFCLVLLVTEEWAKLFYYDRGGCLQTRSISIHDSPEEFVWYLLLISCPNDEVLGFDKRIRWNAETQVHTITTVDEDDNEIEYRLANPEPLFSPPEWEMLKRTKGAPGVVQMVSYESGCSLKCLRHPFRQPVFVNRVRVRITLKAYGGAIDYCENGAQLLYAFHDAVAGHQKLWDRGILHRDISLNNILLGNTGAPVGERGIAIDLDIAVLLEPDQPLPKASADVGTLGFMSAHLLSFSRMTLRLVGPPKEPRCDFQTHLDDLWSFFYCLCWTCFGAEGTRKEYYEMLDAWEDTELTSFRSKCKFLSGLQRGDHKVPFFFGPVFDRLILDLYNYLDDIEDKFHETLLALADDSGDVCWRQIDKDAKKHYEGYLKVIDTAIGALENELRGEAAQTGEIIEVNAEEAILLAEEPELAPLRDVTLNTPHGKRKRELKVSRKEGQEEENNQEKVRRKVKEVKEVENFAHEDRVI</sequence>
<evidence type="ECO:0000313" key="3">
    <source>
        <dbReference type="EMBL" id="CAA7267326.1"/>
    </source>
</evidence>
<name>A0A8S0WW95_CYCAE</name>